<dbReference type="GO" id="GO:0008270">
    <property type="term" value="F:zinc ion binding"/>
    <property type="evidence" value="ECO:0007669"/>
    <property type="project" value="UniProtKB-KW"/>
</dbReference>
<dbReference type="Gene3D" id="1.10.8.420">
    <property type="entry name" value="RecR Domain 1"/>
    <property type="match status" value="1"/>
</dbReference>
<evidence type="ECO:0000256" key="3">
    <source>
        <dbReference type="ARBA" id="ARBA00022771"/>
    </source>
</evidence>
<dbReference type="InterPro" id="IPR034137">
    <property type="entry name" value="TOPRIM_RecR"/>
</dbReference>
<feature type="domain" description="Toprim" evidence="8">
    <location>
        <begin position="77"/>
        <end position="172"/>
    </location>
</feature>
<evidence type="ECO:0000313" key="10">
    <source>
        <dbReference type="Proteomes" id="UP000051124"/>
    </source>
</evidence>
<dbReference type="Pfam" id="PF21175">
    <property type="entry name" value="RecR_C"/>
    <property type="match status" value="1"/>
</dbReference>
<keyword evidence="1 7" id="KW-0479">Metal-binding</keyword>
<dbReference type="NCBIfam" id="TIGR00615">
    <property type="entry name" value="recR"/>
    <property type="match status" value="1"/>
</dbReference>
<dbReference type="CDD" id="cd01025">
    <property type="entry name" value="TOPRIM_recR"/>
    <property type="match status" value="1"/>
</dbReference>
<keyword evidence="3 7" id="KW-0863">Zinc-finger</keyword>
<dbReference type="PANTHER" id="PTHR30446">
    <property type="entry name" value="RECOMBINATION PROTEIN RECR"/>
    <property type="match status" value="1"/>
</dbReference>
<comment type="similarity">
    <text evidence="7">Belongs to the RecR family.</text>
</comment>
<sequence length="195" mass="21526">MGILDELIQELSKLPGIGRKSAQRIGFYLLKIPEEEVIRLASTIESAKRKLKFCPICFNLTETDPCEICSDSRRDRSTICVVEEPSDVIALDRIKEYRGLYHVLHGAISPLDGVGPEKLKVRELIDRLKGGEAKEVILATNPDAEGEATAIYLGKLLKPLGVKVTRIARGLPVGSDLDYADEVTLSRALEGRKEV</sequence>
<dbReference type="InterPro" id="IPR006171">
    <property type="entry name" value="TOPRIM_dom"/>
</dbReference>
<dbReference type="GO" id="GO:0003677">
    <property type="term" value="F:DNA binding"/>
    <property type="evidence" value="ECO:0007669"/>
    <property type="project" value="UniProtKB-UniRule"/>
</dbReference>
<dbReference type="SUPFAM" id="SSF111304">
    <property type="entry name" value="Recombination protein RecR"/>
    <property type="match status" value="1"/>
</dbReference>
<organism evidence="9 10">
    <name type="scientific">candidate division TA06 bacterium DG_26</name>
    <dbReference type="NCBI Taxonomy" id="1703771"/>
    <lineage>
        <taxon>Bacteria</taxon>
        <taxon>Bacteria division TA06</taxon>
    </lineage>
</organism>
<evidence type="ECO:0000259" key="8">
    <source>
        <dbReference type="PROSITE" id="PS50880"/>
    </source>
</evidence>
<proteinExistence type="inferred from homology"/>
<dbReference type="Gene3D" id="6.10.250.240">
    <property type="match status" value="1"/>
</dbReference>
<dbReference type="GO" id="GO:0006281">
    <property type="term" value="P:DNA repair"/>
    <property type="evidence" value="ECO:0007669"/>
    <property type="project" value="UniProtKB-UniRule"/>
</dbReference>
<gene>
    <name evidence="7" type="primary">recR</name>
    <name evidence="9" type="ORF">AMJ40_01240</name>
</gene>
<accession>A0A0S7WLG3</accession>
<reference evidence="9 10" key="1">
    <citation type="journal article" date="2015" name="Microbiome">
        <title>Genomic resolution of linkages in carbon, nitrogen, and sulfur cycling among widespread estuary sediment bacteria.</title>
        <authorList>
            <person name="Baker B.J."/>
            <person name="Lazar C.S."/>
            <person name="Teske A.P."/>
            <person name="Dick G.J."/>
        </authorList>
    </citation>
    <scope>NUCLEOTIDE SEQUENCE [LARGE SCALE GENOMIC DNA]</scope>
    <source>
        <strain evidence="9">DG_26</strain>
    </source>
</reference>
<evidence type="ECO:0000256" key="4">
    <source>
        <dbReference type="ARBA" id="ARBA00022833"/>
    </source>
</evidence>
<dbReference type="PROSITE" id="PS01300">
    <property type="entry name" value="RECR"/>
    <property type="match status" value="1"/>
</dbReference>
<keyword evidence="2 7" id="KW-0227">DNA damage</keyword>
<evidence type="ECO:0000256" key="5">
    <source>
        <dbReference type="ARBA" id="ARBA00023172"/>
    </source>
</evidence>
<dbReference type="Proteomes" id="UP000051124">
    <property type="component" value="Unassembled WGS sequence"/>
</dbReference>
<dbReference type="SMART" id="SM00493">
    <property type="entry name" value="TOPRIM"/>
    <property type="match status" value="1"/>
</dbReference>
<dbReference type="PATRIC" id="fig|1703771.3.peg.49"/>
<dbReference type="Gene3D" id="3.30.60.80">
    <property type="match status" value="1"/>
</dbReference>
<evidence type="ECO:0000313" key="9">
    <source>
        <dbReference type="EMBL" id="KPJ51003.1"/>
    </source>
</evidence>
<dbReference type="PROSITE" id="PS50880">
    <property type="entry name" value="TOPRIM"/>
    <property type="match status" value="1"/>
</dbReference>
<dbReference type="InterPro" id="IPR015967">
    <property type="entry name" value="Rcmb_RecR_Znf"/>
</dbReference>
<evidence type="ECO:0000256" key="6">
    <source>
        <dbReference type="ARBA" id="ARBA00023204"/>
    </source>
</evidence>
<dbReference type="Gene3D" id="3.40.1360.10">
    <property type="match status" value="1"/>
</dbReference>
<name>A0A0S7WLG3_UNCT6</name>
<dbReference type="AlphaFoldDB" id="A0A0S7WLG3"/>
<dbReference type="Pfam" id="PF02132">
    <property type="entry name" value="RecR_ZnF"/>
    <property type="match status" value="1"/>
</dbReference>
<comment type="function">
    <text evidence="7">May play a role in DNA repair. It seems to be involved in an RecBC-independent recombinational process of DNA repair. It may act with RecF and RecO.</text>
</comment>
<comment type="caution">
    <text evidence="9">The sequence shown here is derived from an EMBL/GenBank/DDBJ whole genome shotgun (WGS) entry which is preliminary data.</text>
</comment>
<dbReference type="InterPro" id="IPR023627">
    <property type="entry name" value="Rcmb_RecR"/>
</dbReference>
<dbReference type="HAMAP" id="MF_00017">
    <property type="entry name" value="RecR"/>
    <property type="match status" value="1"/>
</dbReference>
<dbReference type="Pfam" id="PF13662">
    <property type="entry name" value="Toprim_4"/>
    <property type="match status" value="1"/>
</dbReference>
<dbReference type="Pfam" id="PF21176">
    <property type="entry name" value="RecR_HhH"/>
    <property type="match status" value="1"/>
</dbReference>
<keyword evidence="5 7" id="KW-0233">DNA recombination</keyword>
<dbReference type="InterPro" id="IPR000093">
    <property type="entry name" value="DNA_Rcmb_RecR"/>
</dbReference>
<keyword evidence="6 7" id="KW-0234">DNA repair</keyword>
<dbReference type="EMBL" id="LIZT01000008">
    <property type="protein sequence ID" value="KPJ51003.1"/>
    <property type="molecule type" value="Genomic_DNA"/>
</dbReference>
<keyword evidence="4 7" id="KW-0862">Zinc</keyword>
<evidence type="ECO:0000256" key="7">
    <source>
        <dbReference type="HAMAP-Rule" id="MF_00017"/>
    </source>
</evidence>
<dbReference type="GO" id="GO:0006310">
    <property type="term" value="P:DNA recombination"/>
    <property type="evidence" value="ECO:0007669"/>
    <property type="project" value="UniProtKB-UniRule"/>
</dbReference>
<dbReference type="PANTHER" id="PTHR30446:SF0">
    <property type="entry name" value="RECOMBINATION PROTEIN RECR"/>
    <property type="match status" value="1"/>
</dbReference>
<evidence type="ECO:0000256" key="1">
    <source>
        <dbReference type="ARBA" id="ARBA00022723"/>
    </source>
</evidence>
<feature type="zinc finger region" description="C4-type" evidence="7">
    <location>
        <begin position="54"/>
        <end position="69"/>
    </location>
</feature>
<protein>
    <recommendedName>
        <fullName evidence="7">Recombination protein RecR</fullName>
    </recommendedName>
</protein>
<evidence type="ECO:0000256" key="2">
    <source>
        <dbReference type="ARBA" id="ARBA00022763"/>
    </source>
</evidence>